<evidence type="ECO:0000256" key="6">
    <source>
        <dbReference type="ARBA" id="ARBA00023125"/>
    </source>
</evidence>
<dbReference type="Pfam" id="PF12047">
    <property type="entry name" value="DNMT1-RFD"/>
    <property type="match status" value="1"/>
</dbReference>
<dbReference type="EMBL" id="JAAAID010000241">
    <property type="protein sequence ID" value="KAG0020087.1"/>
    <property type="molecule type" value="Genomic_DNA"/>
</dbReference>
<sequence>MKGSSSILNSQEPFLEKPMPTEERARVPRNLGNAKPRSPAIDTPSTDTALAAEAQRIVISFPQSVSMTSNLKRRMIVSESEDEEDEEDDEDEELQRALAESKAEYGALEMTREKLSRVSTASTSSLSSKKTSRSVGRSRSRVAADAAQRRVTQSYEDGNQLLDMDVCDNNKINSRIGTRSSGRVTNNVYNGGQKLGSSTSKKPRTNPNRNTKGVAQRSVGYYLVDQNYLDETGNILIVGEDDPPKDEEEEETLPIRILDDFTVYNLLEPNGRGGFKIAGLESYYIEGYDLRASGKVRPESVNHNDGGDQGIGEDDESEDEFEEEQSINISTIFYVQLTVDPTTKDDIVWIRTQFAFYRLGQPSTMYAACFWKTMKQRLIPYDDGDTMETSEYEDDVSDDTEDSSSGSSTRSAVKNNTKTKASIKRKKTSKAGSKIPSTNGRAAAEPCVTPLVASLSGDLFNRQLNVASHEMDDAAQALLEDEQELSRVVKDFTFETDWIGGPIGKNGERTYYSGARVDGVKLTVGDCIYVRNDSPEPWLAKIMYFFELERCKYYHIRYFSRGSETILMETAGAREIFLLDNCGDAELVTVMGKCPVTFVGGAEEIPSNDYYYRFWYDSKHFWTFEDAVGHEVLTEANLALCQQYEPCISCSRSIQETLDDVPPTIIHRGLDAIPSFRYRKQEYHERDFVYLVNSYEVGGIMTPIPNCTDTNPYDIGQILRIHSSQEGDQTDITVEVRLFERYDKFLDQNPILSCRGNRIQKPVFKDHRRLVLTNTIQKFAIDSLEGTCRVKFIPETDDYNSEAQKALGEYKDQADAFYYKDYLTPQSEHSGDGTLEGSTLRSKLMPTVAQKRGAKNGALDVECPASRRRRLARISDCGTIVVGNETTVVQRPRPCRICEEEWRTQSDSQTEFLADVKKLRALDIFSGCGGLSLGLKESNVVDTRYSIEFMTSAAQTYRHNFPGATVYNDDANILLSRAIDQINGKNVPPRNDFAGNPLPAMPLPEDVDLIYCGPPCQGFSRMNMFQKTDDLKNSLIATAMSYVDIYKPQYFLLENVRGMLSFRLGKVKVRNKWEGGIHMGVVKFVVRCLTAMGYQCRFGLMQAGHHNLPQSRRRLFIWGAKLGSNLPDFPKPLTCFPYNEGLKISPPPGLKDHSPFSYQRTRVTQAPDPAVTVRDAIGDLPGFEYINPHLQYEELEGEKKERLQEERWAFREARRLRRRKAKQLRRMAEKYGVELNESDVDGYLSYTDDSENEREREEEERAEAKELSGKATIVPGRPYYPLLDGRTPTSGVGYTVHDGQAYDNTDGGLRGKYSSRPQSEYQRRMRARAGKTVMNHVVRTFNDMNLERICRVAMRPEADHRSLPDLLKPWCLSSPDSAASRNNDWAGLFGRLDFEGQFQTAVTGMQPMGKQGKVIHPNQSRVLSVRESARVQGFPDDFEFFSATNDVKWMYTQIGNAVPPPLAKALGTKLRDAMMINNSTKGKGKKNT</sequence>
<dbReference type="GO" id="GO:0003677">
    <property type="term" value="F:DNA binding"/>
    <property type="evidence" value="ECO:0007669"/>
    <property type="project" value="UniProtKB-KW"/>
</dbReference>
<dbReference type="PROSITE" id="PS50330">
    <property type="entry name" value="UIM"/>
    <property type="match status" value="1"/>
</dbReference>
<comment type="subcellular location">
    <subcellularLocation>
        <location evidence="1">Nucleus</location>
    </subcellularLocation>
</comment>
<dbReference type="PROSITE" id="PS51679">
    <property type="entry name" value="SAM_MT_C5"/>
    <property type="match status" value="1"/>
</dbReference>
<gene>
    <name evidence="14" type="primary">DNMT1</name>
    <name evidence="14" type="ORF">BGZ80_004813</name>
</gene>
<feature type="compositionally biased region" description="Acidic residues" evidence="12">
    <location>
        <begin position="1248"/>
        <end position="1261"/>
    </location>
</feature>
<dbReference type="Proteomes" id="UP000703661">
    <property type="component" value="Unassembled WGS sequence"/>
</dbReference>
<evidence type="ECO:0000256" key="12">
    <source>
        <dbReference type="SAM" id="MobiDB-lite"/>
    </source>
</evidence>
<feature type="region of interest" description="Disordered" evidence="12">
    <location>
        <begin position="382"/>
        <end position="441"/>
    </location>
</feature>
<feature type="region of interest" description="Disordered" evidence="12">
    <location>
        <begin position="77"/>
        <end position="96"/>
    </location>
</feature>
<feature type="region of interest" description="Disordered" evidence="12">
    <location>
        <begin position="103"/>
        <end position="156"/>
    </location>
</feature>
<proteinExistence type="inferred from homology"/>
<evidence type="ECO:0000256" key="3">
    <source>
        <dbReference type="ARBA" id="ARBA00022679"/>
    </source>
</evidence>
<dbReference type="Pfam" id="PF01426">
    <property type="entry name" value="BAH"/>
    <property type="match status" value="1"/>
</dbReference>
<dbReference type="InterPro" id="IPR003903">
    <property type="entry name" value="UIM_dom"/>
</dbReference>
<feature type="region of interest" description="Disordered" evidence="12">
    <location>
        <begin position="173"/>
        <end position="213"/>
    </location>
</feature>
<feature type="compositionally biased region" description="Acidic residues" evidence="12">
    <location>
        <begin position="311"/>
        <end position="324"/>
    </location>
</feature>
<keyword evidence="4 9" id="KW-0949">S-adenosyl-L-methionine</keyword>
<keyword evidence="7" id="KW-0539">Nucleus</keyword>
<evidence type="ECO:0000256" key="5">
    <source>
        <dbReference type="ARBA" id="ARBA00022737"/>
    </source>
</evidence>
<dbReference type="GO" id="GO:0006346">
    <property type="term" value="P:DNA methylation-dependent constitutive heterochromatin formation"/>
    <property type="evidence" value="ECO:0007669"/>
    <property type="project" value="InterPro"/>
</dbReference>
<evidence type="ECO:0000256" key="4">
    <source>
        <dbReference type="ARBA" id="ARBA00022691"/>
    </source>
</evidence>
<dbReference type="InterPro" id="IPR043151">
    <property type="entry name" value="BAH_sf"/>
</dbReference>
<keyword evidence="2 9" id="KW-0489">Methyltransferase</keyword>
<feature type="domain" description="BAH" evidence="13">
    <location>
        <begin position="693"/>
        <end position="834"/>
    </location>
</feature>
<dbReference type="GO" id="GO:0003682">
    <property type="term" value="F:chromatin binding"/>
    <property type="evidence" value="ECO:0007669"/>
    <property type="project" value="UniProtKB-UniRule"/>
</dbReference>
<dbReference type="PRINTS" id="PR00105">
    <property type="entry name" value="C5METTRFRASE"/>
</dbReference>
<feature type="compositionally biased region" description="Polar residues" evidence="12">
    <location>
        <begin position="1"/>
        <end position="12"/>
    </location>
</feature>
<evidence type="ECO:0000256" key="7">
    <source>
        <dbReference type="ARBA" id="ARBA00023242"/>
    </source>
</evidence>
<feature type="region of interest" description="Disordered" evidence="12">
    <location>
        <begin position="296"/>
        <end position="324"/>
    </location>
</feature>
<feature type="compositionally biased region" description="Acidic residues" evidence="12">
    <location>
        <begin position="382"/>
        <end position="402"/>
    </location>
</feature>
<dbReference type="InterPro" id="IPR001525">
    <property type="entry name" value="C5_MeTfrase"/>
</dbReference>
<dbReference type="InterPro" id="IPR001025">
    <property type="entry name" value="BAH_dom"/>
</dbReference>
<comment type="catalytic activity">
    <reaction evidence="11">
        <text>a 2'-deoxycytidine in DNA + S-adenosyl-L-methionine = a 5-methyl-2'-deoxycytidine in DNA + S-adenosyl-L-homocysteine + H(+)</text>
        <dbReference type="Rhea" id="RHEA:13681"/>
        <dbReference type="Rhea" id="RHEA-COMP:11369"/>
        <dbReference type="Rhea" id="RHEA-COMP:11370"/>
        <dbReference type="ChEBI" id="CHEBI:15378"/>
        <dbReference type="ChEBI" id="CHEBI:57856"/>
        <dbReference type="ChEBI" id="CHEBI:59789"/>
        <dbReference type="ChEBI" id="CHEBI:85452"/>
        <dbReference type="ChEBI" id="CHEBI:85454"/>
        <dbReference type="EC" id="2.1.1.37"/>
    </reaction>
</comment>
<name>A0A9P6T2C2_9FUNG</name>
<feature type="compositionally biased region" description="Basic residues" evidence="12">
    <location>
        <begin position="130"/>
        <end position="140"/>
    </location>
</feature>
<comment type="similarity">
    <text evidence="9 10">Belongs to the class I-like SAM-binding methyltransferase superfamily. C5-methyltransferase family.</text>
</comment>
<keyword evidence="5" id="KW-0677">Repeat</keyword>
<evidence type="ECO:0000256" key="8">
    <source>
        <dbReference type="PIRSR" id="PIRSR037404-1"/>
    </source>
</evidence>
<feature type="compositionally biased region" description="Low complexity" evidence="12">
    <location>
        <begin position="141"/>
        <end position="151"/>
    </location>
</feature>
<dbReference type="NCBIfam" id="TIGR00675">
    <property type="entry name" value="dcm"/>
    <property type="match status" value="1"/>
</dbReference>
<accession>A0A9P6T2C2</accession>
<dbReference type="Gene3D" id="2.30.30.490">
    <property type="match status" value="2"/>
</dbReference>
<evidence type="ECO:0000256" key="1">
    <source>
        <dbReference type="ARBA" id="ARBA00004123"/>
    </source>
</evidence>
<dbReference type="InterPro" id="IPR031303">
    <property type="entry name" value="C5_meth_CS"/>
</dbReference>
<dbReference type="GO" id="GO:0003886">
    <property type="term" value="F:DNA (cytosine-5-)-methyltransferase activity"/>
    <property type="evidence" value="ECO:0007669"/>
    <property type="project" value="UniProtKB-UniRule"/>
</dbReference>
<feature type="active site" evidence="8 9">
    <location>
        <position position="1016"/>
    </location>
</feature>
<evidence type="ECO:0000256" key="11">
    <source>
        <dbReference type="RuleBase" id="RU000417"/>
    </source>
</evidence>
<dbReference type="GO" id="GO:0032259">
    <property type="term" value="P:methylation"/>
    <property type="evidence" value="ECO:0007669"/>
    <property type="project" value="UniProtKB-KW"/>
</dbReference>
<dbReference type="PROSITE" id="PS00094">
    <property type="entry name" value="C5_MTASE_1"/>
    <property type="match status" value="1"/>
</dbReference>
<feature type="compositionally biased region" description="Basic and acidic residues" evidence="12">
    <location>
        <begin position="296"/>
        <end position="306"/>
    </location>
</feature>
<feature type="region of interest" description="Disordered" evidence="12">
    <location>
        <begin position="1242"/>
        <end position="1267"/>
    </location>
</feature>
<keyword evidence="3 9" id="KW-0808">Transferase</keyword>
<evidence type="ECO:0000256" key="9">
    <source>
        <dbReference type="PROSITE-ProRule" id="PRU01016"/>
    </source>
</evidence>
<dbReference type="Gene3D" id="3.40.50.150">
    <property type="entry name" value="Vaccinia Virus protein VP39"/>
    <property type="match status" value="1"/>
</dbReference>
<dbReference type="PROSITE" id="PS51038">
    <property type="entry name" value="BAH"/>
    <property type="match status" value="2"/>
</dbReference>
<dbReference type="InterPro" id="IPR022702">
    <property type="entry name" value="Cytosine_MeTrfase1_RFD"/>
</dbReference>
<dbReference type="EC" id="2.1.1.37" evidence="11"/>
<dbReference type="GO" id="GO:0005634">
    <property type="term" value="C:nucleus"/>
    <property type="evidence" value="ECO:0007669"/>
    <property type="project" value="UniProtKB-SubCell"/>
</dbReference>
<organism evidence="14 15">
    <name type="scientific">Entomortierella chlamydospora</name>
    <dbReference type="NCBI Taxonomy" id="101097"/>
    <lineage>
        <taxon>Eukaryota</taxon>
        <taxon>Fungi</taxon>
        <taxon>Fungi incertae sedis</taxon>
        <taxon>Mucoromycota</taxon>
        <taxon>Mortierellomycotina</taxon>
        <taxon>Mortierellomycetes</taxon>
        <taxon>Mortierellales</taxon>
        <taxon>Mortierellaceae</taxon>
        <taxon>Entomortierella</taxon>
    </lineage>
</organism>
<dbReference type="InterPro" id="IPR018117">
    <property type="entry name" value="C5_DNA_meth_AS"/>
</dbReference>
<dbReference type="PANTHER" id="PTHR10629">
    <property type="entry name" value="CYTOSINE-SPECIFIC METHYLTRANSFERASE"/>
    <property type="match status" value="1"/>
</dbReference>
<dbReference type="InterPro" id="IPR050390">
    <property type="entry name" value="C5-Methyltransferase"/>
</dbReference>
<feature type="compositionally biased region" description="Acidic residues" evidence="12">
    <location>
        <begin position="79"/>
        <end position="93"/>
    </location>
</feature>
<protein>
    <recommendedName>
        <fullName evidence="11">Cytosine-specific methyltransferase</fullName>
        <ecNumber evidence="11">2.1.1.37</ecNumber>
    </recommendedName>
</protein>
<feature type="region of interest" description="Disordered" evidence="12">
    <location>
        <begin position="1298"/>
        <end position="1320"/>
    </location>
</feature>
<dbReference type="PANTHER" id="PTHR10629:SF52">
    <property type="entry name" value="DNA (CYTOSINE-5)-METHYLTRANSFERASE 1"/>
    <property type="match status" value="1"/>
</dbReference>
<evidence type="ECO:0000313" key="14">
    <source>
        <dbReference type="EMBL" id="KAG0020087.1"/>
    </source>
</evidence>
<evidence type="ECO:0000259" key="13">
    <source>
        <dbReference type="PROSITE" id="PS51038"/>
    </source>
</evidence>
<evidence type="ECO:0000256" key="2">
    <source>
        <dbReference type="ARBA" id="ARBA00022603"/>
    </source>
</evidence>
<feature type="compositionally biased region" description="Low complexity" evidence="12">
    <location>
        <begin position="117"/>
        <end position="129"/>
    </location>
</feature>
<feature type="domain" description="BAH" evidence="13">
    <location>
        <begin position="520"/>
        <end position="628"/>
    </location>
</feature>
<evidence type="ECO:0000313" key="15">
    <source>
        <dbReference type="Proteomes" id="UP000703661"/>
    </source>
</evidence>
<dbReference type="PROSITE" id="PS00095">
    <property type="entry name" value="C5_MTASE_2"/>
    <property type="match status" value="1"/>
</dbReference>
<dbReference type="Gene3D" id="3.90.120.10">
    <property type="entry name" value="DNA Methylase, subunit A, domain 2"/>
    <property type="match status" value="2"/>
</dbReference>
<dbReference type="InterPro" id="IPR029063">
    <property type="entry name" value="SAM-dependent_MTases_sf"/>
</dbReference>
<reference evidence="14" key="1">
    <citation type="journal article" date="2020" name="Fungal Divers.">
        <title>Resolving the Mortierellaceae phylogeny through synthesis of multi-gene phylogenetics and phylogenomics.</title>
        <authorList>
            <person name="Vandepol N."/>
            <person name="Liber J."/>
            <person name="Desiro A."/>
            <person name="Na H."/>
            <person name="Kennedy M."/>
            <person name="Barry K."/>
            <person name="Grigoriev I.V."/>
            <person name="Miller A.N."/>
            <person name="O'Donnell K."/>
            <person name="Stajich J.E."/>
            <person name="Bonito G."/>
        </authorList>
    </citation>
    <scope>NUCLEOTIDE SEQUENCE</scope>
    <source>
        <strain evidence="14">NRRL 2769</strain>
    </source>
</reference>
<dbReference type="Pfam" id="PF00145">
    <property type="entry name" value="DNA_methylase"/>
    <property type="match status" value="1"/>
</dbReference>
<keyword evidence="15" id="KW-1185">Reference proteome</keyword>
<dbReference type="SMART" id="SM00439">
    <property type="entry name" value="BAH"/>
    <property type="match status" value="1"/>
</dbReference>
<keyword evidence="6" id="KW-0238">DNA-binding</keyword>
<evidence type="ECO:0000256" key="10">
    <source>
        <dbReference type="RuleBase" id="RU000416"/>
    </source>
</evidence>
<dbReference type="SUPFAM" id="SSF53335">
    <property type="entry name" value="S-adenosyl-L-methionine-dependent methyltransferases"/>
    <property type="match status" value="1"/>
</dbReference>
<comment type="caution">
    <text evidence="14">The sequence shown here is derived from an EMBL/GenBank/DDBJ whole genome shotgun (WGS) entry which is preliminary data.</text>
</comment>
<feature type="region of interest" description="Disordered" evidence="12">
    <location>
        <begin position="1"/>
        <end position="48"/>
    </location>
</feature>
<dbReference type="GO" id="GO:0044027">
    <property type="term" value="P:negative regulation of gene expression via chromosomal CpG island methylation"/>
    <property type="evidence" value="ECO:0007669"/>
    <property type="project" value="TreeGrafter"/>
</dbReference>